<reference evidence="8 9" key="1">
    <citation type="submission" date="2023-05" db="EMBL/GenBank/DDBJ databases">
        <title>B98-5 Cell Line De Novo Hybrid Assembly: An Optical Mapping Approach.</title>
        <authorList>
            <person name="Kananen K."/>
            <person name="Auerbach J.A."/>
            <person name="Kautto E."/>
            <person name="Blachly J.S."/>
        </authorList>
    </citation>
    <scope>NUCLEOTIDE SEQUENCE [LARGE SCALE GENOMIC DNA]</scope>
    <source>
        <strain evidence="8">B95-8</strain>
        <tissue evidence="8">Cell line</tissue>
    </source>
</reference>
<dbReference type="InterPro" id="IPR002000">
    <property type="entry name" value="Lysosome-assoc_membr_glycop"/>
</dbReference>
<dbReference type="PRINTS" id="PR00336">
    <property type="entry name" value="LYSASSOCTDMP"/>
</dbReference>
<accession>A0ABQ9VQ14</accession>
<dbReference type="PROSITE" id="PS00311">
    <property type="entry name" value="LAMP_2"/>
    <property type="match status" value="1"/>
</dbReference>
<evidence type="ECO:0000256" key="2">
    <source>
        <dbReference type="ARBA" id="ARBA00022692"/>
    </source>
</evidence>
<evidence type="ECO:0000256" key="1">
    <source>
        <dbReference type="ARBA" id="ARBA00004352"/>
    </source>
</evidence>
<keyword evidence="5 7" id="KW-0472">Membrane</keyword>
<evidence type="ECO:0000256" key="4">
    <source>
        <dbReference type="ARBA" id="ARBA00022989"/>
    </source>
</evidence>
<keyword evidence="6" id="KW-0325">Glycoprotein</keyword>
<evidence type="ECO:0000256" key="5">
    <source>
        <dbReference type="ARBA" id="ARBA00023136"/>
    </source>
</evidence>
<dbReference type="PANTHER" id="PTHR11506">
    <property type="entry name" value="LYSOSOME-ASSOCIATED MEMBRANE GLYCOPROTEIN"/>
    <property type="match status" value="1"/>
</dbReference>
<sequence length="147" mass="16078">MWTNGSQPCVHLQAQIQIRVMYTTQGGGEDLQQRAVYLSYMAMEYNVTFSQAAPVHLDLLSLRVQAAQLPHTGVFGPTSPHALPHPDVNHHVTAVATYAILPPGFSCPSDRSILLPLIIGLILLGLLALVLIAFCIVRRRPSAYQPL</sequence>
<evidence type="ECO:0000256" key="7">
    <source>
        <dbReference type="SAM" id="Phobius"/>
    </source>
</evidence>
<evidence type="ECO:0000256" key="3">
    <source>
        <dbReference type="ARBA" id="ARBA00022729"/>
    </source>
</evidence>
<keyword evidence="9" id="KW-1185">Reference proteome</keyword>
<dbReference type="EMBL" id="JASSZA010000005">
    <property type="protein sequence ID" value="KAK2111231.1"/>
    <property type="molecule type" value="Genomic_DNA"/>
</dbReference>
<evidence type="ECO:0000313" key="9">
    <source>
        <dbReference type="Proteomes" id="UP001266305"/>
    </source>
</evidence>
<dbReference type="PANTHER" id="PTHR11506:SF2">
    <property type="entry name" value="MACROSIALIN"/>
    <property type="match status" value="1"/>
</dbReference>
<evidence type="ECO:0000313" key="8">
    <source>
        <dbReference type="EMBL" id="KAK2111231.1"/>
    </source>
</evidence>
<gene>
    <name evidence="8" type="ORF">P7K49_010977</name>
</gene>
<proteinExistence type="predicted"/>
<dbReference type="Proteomes" id="UP001266305">
    <property type="component" value="Unassembled WGS sequence"/>
</dbReference>
<name>A0ABQ9VQ14_SAGOE</name>
<keyword evidence="4 7" id="KW-1133">Transmembrane helix</keyword>
<organism evidence="8 9">
    <name type="scientific">Saguinus oedipus</name>
    <name type="common">Cotton-top tamarin</name>
    <name type="synonym">Oedipomidas oedipus</name>
    <dbReference type="NCBI Taxonomy" id="9490"/>
    <lineage>
        <taxon>Eukaryota</taxon>
        <taxon>Metazoa</taxon>
        <taxon>Chordata</taxon>
        <taxon>Craniata</taxon>
        <taxon>Vertebrata</taxon>
        <taxon>Euteleostomi</taxon>
        <taxon>Mammalia</taxon>
        <taxon>Eutheria</taxon>
        <taxon>Euarchontoglires</taxon>
        <taxon>Primates</taxon>
        <taxon>Haplorrhini</taxon>
        <taxon>Platyrrhini</taxon>
        <taxon>Cebidae</taxon>
        <taxon>Callitrichinae</taxon>
        <taxon>Saguinus</taxon>
    </lineage>
</organism>
<dbReference type="InterPro" id="IPR018134">
    <property type="entry name" value="LAMP_CS"/>
</dbReference>
<protein>
    <submittedName>
        <fullName evidence="8">Uncharacterized protein</fullName>
    </submittedName>
</protein>
<comment type="subcellular location">
    <subcellularLocation>
        <location evidence="1">Lysosome membrane</location>
        <topology evidence="1">Single-pass type I membrane protein</topology>
    </subcellularLocation>
</comment>
<keyword evidence="3" id="KW-0732">Signal</keyword>
<comment type="caution">
    <text evidence="8">The sequence shown here is derived from an EMBL/GenBank/DDBJ whole genome shotgun (WGS) entry which is preliminary data.</text>
</comment>
<evidence type="ECO:0000256" key="6">
    <source>
        <dbReference type="ARBA" id="ARBA00023180"/>
    </source>
</evidence>
<feature type="transmembrane region" description="Helical" evidence="7">
    <location>
        <begin position="113"/>
        <end position="137"/>
    </location>
</feature>
<keyword evidence="2 7" id="KW-0812">Transmembrane</keyword>